<keyword evidence="2" id="KW-1003">Cell membrane</keyword>
<evidence type="ECO:0000259" key="7">
    <source>
        <dbReference type="PROSITE" id="PS50850"/>
    </source>
</evidence>
<dbReference type="RefSeq" id="WP_058124433.1">
    <property type="nucleotide sequence ID" value="NZ_CYRX01000033.1"/>
</dbReference>
<dbReference type="InterPro" id="IPR050189">
    <property type="entry name" value="MFS_Efflux_Transporters"/>
</dbReference>
<feature type="transmembrane region" description="Helical" evidence="6">
    <location>
        <begin position="166"/>
        <end position="188"/>
    </location>
</feature>
<proteinExistence type="predicted"/>
<dbReference type="InterPro" id="IPR011701">
    <property type="entry name" value="MFS"/>
</dbReference>
<feature type="transmembrane region" description="Helical" evidence="6">
    <location>
        <begin position="329"/>
        <end position="357"/>
    </location>
</feature>
<sequence length="387" mass="39829">MTGTAAGIPKGLIPLLSATNFIIGMGAFVVIGGLMPLASDLGLTPGEAGLLLTVYAISYAVLSPLLVTLTGGIGRRRVLVAGLALFTLSNLIAALAPNETLLLASRVMAAAGAGITTPITAAVVAALAPPQARAKALAGVFFGMTMAQVIGVPAGSFIAYTFGWRAAFWTVTALGLPMLALLWLRVPAGLSFQPVRLGDLGRTLRDTRAMIAVLFTATFLGAIYTLYTYFTPLLEAKMGFERNMVTASLIVFGVGAVVGNWMGGRMSMRLGPARTLLVLSCAQAALMVPFSLLPLPLPVFVVLVALWSVCGWSFMAPQQTRLVTLSPETAPVLLSLNAAAVYAGAAIGSGMGGVVIARFGIEALGLASGLAATLAIAHITLSRRLSG</sequence>
<evidence type="ECO:0000313" key="9">
    <source>
        <dbReference type="Proteomes" id="UP000051298"/>
    </source>
</evidence>
<dbReference type="SUPFAM" id="SSF103473">
    <property type="entry name" value="MFS general substrate transporter"/>
    <property type="match status" value="1"/>
</dbReference>
<feature type="transmembrane region" description="Helical" evidence="6">
    <location>
        <begin position="50"/>
        <end position="71"/>
    </location>
</feature>
<feature type="transmembrane region" description="Helical" evidence="6">
    <location>
        <begin position="209"/>
        <end position="230"/>
    </location>
</feature>
<evidence type="ECO:0000256" key="1">
    <source>
        <dbReference type="ARBA" id="ARBA00004651"/>
    </source>
</evidence>
<dbReference type="GO" id="GO:0022857">
    <property type="term" value="F:transmembrane transporter activity"/>
    <property type="evidence" value="ECO:0007669"/>
    <property type="project" value="InterPro"/>
</dbReference>
<keyword evidence="3 6" id="KW-0812">Transmembrane</keyword>
<dbReference type="CDD" id="cd17324">
    <property type="entry name" value="MFS_NepI_like"/>
    <property type="match status" value="1"/>
</dbReference>
<feature type="transmembrane region" description="Helical" evidence="6">
    <location>
        <begin position="78"/>
        <end position="96"/>
    </location>
</feature>
<dbReference type="GO" id="GO:0005886">
    <property type="term" value="C:plasma membrane"/>
    <property type="evidence" value="ECO:0007669"/>
    <property type="project" value="UniProtKB-SubCell"/>
</dbReference>
<feature type="transmembrane region" description="Helical" evidence="6">
    <location>
        <begin position="242"/>
        <end position="263"/>
    </location>
</feature>
<dbReference type="EMBL" id="CYRX01000033">
    <property type="protein sequence ID" value="CUH61814.1"/>
    <property type="molecule type" value="Genomic_DNA"/>
</dbReference>
<dbReference type="Proteomes" id="UP000051298">
    <property type="component" value="Unassembled WGS sequence"/>
</dbReference>
<keyword evidence="5 6" id="KW-0472">Membrane</keyword>
<feature type="domain" description="Major facilitator superfamily (MFS) profile" evidence="7">
    <location>
        <begin position="12"/>
        <end position="386"/>
    </location>
</feature>
<keyword evidence="4 6" id="KW-1133">Transmembrane helix</keyword>
<dbReference type="Pfam" id="PF07690">
    <property type="entry name" value="MFS_1"/>
    <property type="match status" value="1"/>
</dbReference>
<evidence type="ECO:0000256" key="3">
    <source>
        <dbReference type="ARBA" id="ARBA00022692"/>
    </source>
</evidence>
<feature type="transmembrane region" description="Helical" evidence="6">
    <location>
        <begin position="363"/>
        <end position="381"/>
    </location>
</feature>
<accession>A0A0P1F2C6</accession>
<gene>
    <name evidence="8" type="primary">pbuE</name>
    <name evidence="8" type="ORF">THS5294_03127</name>
</gene>
<feature type="transmembrane region" description="Helical" evidence="6">
    <location>
        <begin position="140"/>
        <end position="160"/>
    </location>
</feature>
<dbReference type="eggNOG" id="COG2814">
    <property type="taxonomic scope" value="Bacteria"/>
</dbReference>
<dbReference type="Gene3D" id="1.20.1250.20">
    <property type="entry name" value="MFS general substrate transporter like domains"/>
    <property type="match status" value="1"/>
</dbReference>
<comment type="subcellular location">
    <subcellularLocation>
        <location evidence="1">Cell membrane</location>
        <topology evidence="1">Multi-pass membrane protein</topology>
    </subcellularLocation>
</comment>
<name>A0A0P1F2C6_9RHOB</name>
<dbReference type="PANTHER" id="PTHR43124:SF10">
    <property type="entry name" value="PURINE EFFLUX PUMP PBUE"/>
    <property type="match status" value="1"/>
</dbReference>
<dbReference type="PANTHER" id="PTHR43124">
    <property type="entry name" value="PURINE EFFLUX PUMP PBUE"/>
    <property type="match status" value="1"/>
</dbReference>
<dbReference type="AlphaFoldDB" id="A0A0P1F2C6"/>
<feature type="transmembrane region" description="Helical" evidence="6">
    <location>
        <begin position="12"/>
        <end position="38"/>
    </location>
</feature>
<dbReference type="STRING" id="266809.PM03_01040"/>
<evidence type="ECO:0000313" key="8">
    <source>
        <dbReference type="EMBL" id="CUH61814.1"/>
    </source>
</evidence>
<dbReference type="PROSITE" id="PS50850">
    <property type="entry name" value="MFS"/>
    <property type="match status" value="1"/>
</dbReference>
<feature type="transmembrane region" description="Helical" evidence="6">
    <location>
        <begin position="108"/>
        <end position="128"/>
    </location>
</feature>
<evidence type="ECO:0000256" key="2">
    <source>
        <dbReference type="ARBA" id="ARBA00022475"/>
    </source>
</evidence>
<evidence type="ECO:0000256" key="4">
    <source>
        <dbReference type="ARBA" id="ARBA00022989"/>
    </source>
</evidence>
<organism evidence="8 9">
    <name type="scientific">Thalassobacter stenotrophicus</name>
    <dbReference type="NCBI Taxonomy" id="266809"/>
    <lineage>
        <taxon>Bacteria</taxon>
        <taxon>Pseudomonadati</taxon>
        <taxon>Pseudomonadota</taxon>
        <taxon>Alphaproteobacteria</taxon>
        <taxon>Rhodobacterales</taxon>
        <taxon>Roseobacteraceae</taxon>
        <taxon>Thalassobacter</taxon>
    </lineage>
</organism>
<evidence type="ECO:0000256" key="6">
    <source>
        <dbReference type="SAM" id="Phobius"/>
    </source>
</evidence>
<dbReference type="InterPro" id="IPR036259">
    <property type="entry name" value="MFS_trans_sf"/>
</dbReference>
<evidence type="ECO:0000256" key="5">
    <source>
        <dbReference type="ARBA" id="ARBA00023136"/>
    </source>
</evidence>
<dbReference type="InterPro" id="IPR020846">
    <property type="entry name" value="MFS_dom"/>
</dbReference>
<reference evidence="8 9" key="1">
    <citation type="submission" date="2015-09" db="EMBL/GenBank/DDBJ databases">
        <authorList>
            <consortium name="Swine Surveillance"/>
        </authorList>
    </citation>
    <scope>NUCLEOTIDE SEQUENCE [LARGE SCALE GENOMIC DNA]</scope>
    <source>
        <strain evidence="8 9">CECT 5294</strain>
    </source>
</reference>
<protein>
    <submittedName>
        <fullName evidence="8">Purine efflux pump PbuE</fullName>
    </submittedName>
</protein>